<dbReference type="Gene3D" id="3.40.1620.10">
    <property type="entry name" value="YefM-like domain"/>
    <property type="match status" value="1"/>
</dbReference>
<proteinExistence type="inferred from homology"/>
<dbReference type="HOGENOM" id="CLU_2492096_0_0_0"/>
<dbReference type="SUPFAM" id="SSF143120">
    <property type="entry name" value="YefM-like"/>
    <property type="match status" value="1"/>
</dbReference>
<protein>
    <recommendedName>
        <fullName evidence="2">Antitoxin</fullName>
    </recommendedName>
</protein>
<evidence type="ECO:0000256" key="2">
    <source>
        <dbReference type="RuleBase" id="RU362080"/>
    </source>
</evidence>
<dbReference type="Pfam" id="PF02604">
    <property type="entry name" value="PhdYeFM_antitox"/>
    <property type="match status" value="1"/>
</dbReference>
<dbReference type="AlphaFoldDB" id="D5MFN4"/>
<name>D5MFN4_METO1</name>
<dbReference type="EMBL" id="FP565575">
    <property type="protein sequence ID" value="CBE68565.1"/>
    <property type="molecule type" value="Genomic_DNA"/>
</dbReference>
<reference evidence="3 4" key="1">
    <citation type="journal article" date="2010" name="Nature">
        <title>Nitrite-driven anaerobic methane oxidation by oxygenic bacteria.</title>
        <authorList>
            <person name="Ettwig K.F."/>
            <person name="Butler M.K."/>
            <person name="Le Paslier D."/>
            <person name="Pelletier E."/>
            <person name="Mangenot S."/>
            <person name="Kuypers M.M.M."/>
            <person name="Schreiber F."/>
            <person name="Dutilh B.E."/>
            <person name="Zedelius J."/>
            <person name="de Beer D."/>
            <person name="Gloerich J."/>
            <person name="Wessels H.J.C.T."/>
            <person name="van Allen T."/>
            <person name="Luesken F."/>
            <person name="Wu M."/>
            <person name="van de Pas-Schoonen K.T."/>
            <person name="Op den Camp H.J.M."/>
            <person name="Janssen-Megens E.M."/>
            <person name="Francoijs K-J."/>
            <person name="Stunnenberg H."/>
            <person name="Weissenbach J."/>
            <person name="Jetten M.S.M."/>
            <person name="Strous M."/>
        </authorList>
    </citation>
    <scope>NUCLEOTIDE SEQUENCE [LARGE SCALE GENOMIC DNA]</scope>
</reference>
<dbReference type="eggNOG" id="COG2161">
    <property type="taxonomic scope" value="Bacteria"/>
</dbReference>
<evidence type="ECO:0000313" key="3">
    <source>
        <dbReference type="EMBL" id="CBE68565.1"/>
    </source>
</evidence>
<comment type="similarity">
    <text evidence="1 2">Belongs to the phD/YefM antitoxin family.</text>
</comment>
<accession>D5MFN4</accession>
<evidence type="ECO:0000313" key="4">
    <source>
        <dbReference type="Proteomes" id="UP000006898"/>
    </source>
</evidence>
<gene>
    <name evidence="3" type="ORF">DAMO_1505</name>
</gene>
<dbReference type="STRING" id="671143.DAMO_1505"/>
<organism evidence="3 4">
    <name type="scientific">Methylomirabilis oxygeniifera</name>
    <dbReference type="NCBI Taxonomy" id="671143"/>
    <lineage>
        <taxon>Bacteria</taxon>
        <taxon>Candidatus Methylomirabilota</taxon>
        <taxon>Candidatus Methylomirabilia</taxon>
        <taxon>Candidatus Methylomirabilales</taxon>
        <taxon>Candidatus Methylomirabilaceae</taxon>
        <taxon>Candidatus Methylomirabilis</taxon>
    </lineage>
</organism>
<sequence>MRTFGVAEARKRLKEIINQAETADAVIALERHSQPVAIVLSVARYRRLLGEGAASLAKREPGAGQRMKEALDLGQALARLKADRRQ</sequence>
<evidence type="ECO:0000256" key="1">
    <source>
        <dbReference type="ARBA" id="ARBA00009981"/>
    </source>
</evidence>
<dbReference type="InterPro" id="IPR036165">
    <property type="entry name" value="YefM-like_sf"/>
</dbReference>
<comment type="function">
    <text evidence="2">Antitoxin component of a type II toxin-antitoxin (TA) system.</text>
</comment>
<dbReference type="KEGG" id="mox:DAMO_1505"/>
<dbReference type="NCBIfam" id="TIGR01552">
    <property type="entry name" value="phd_fam"/>
    <property type="match status" value="1"/>
</dbReference>
<dbReference type="InterPro" id="IPR006442">
    <property type="entry name" value="Antitoxin_Phd/YefM"/>
</dbReference>
<dbReference type="Proteomes" id="UP000006898">
    <property type="component" value="Chromosome"/>
</dbReference>